<keyword evidence="2" id="KW-1185">Reference proteome</keyword>
<dbReference type="Proteomes" id="UP001157133">
    <property type="component" value="Unassembled WGS sequence"/>
</dbReference>
<name>A0ABQ6GZW7_9GAMM</name>
<reference evidence="1 2" key="1">
    <citation type="submission" date="2023-03" db="EMBL/GenBank/DDBJ databases">
        <title>Draft genome sequence of Thalassotalea eurytherma JCM 18482T.</title>
        <authorList>
            <person name="Sawabe T."/>
        </authorList>
    </citation>
    <scope>NUCLEOTIDE SEQUENCE [LARGE SCALE GENOMIC DNA]</scope>
    <source>
        <strain evidence="1 2">JCM 18482</strain>
    </source>
</reference>
<comment type="caution">
    <text evidence="1">The sequence shown here is derived from an EMBL/GenBank/DDBJ whole genome shotgun (WGS) entry which is preliminary data.</text>
</comment>
<gene>
    <name evidence="1" type="ORF">theurythT_03390</name>
</gene>
<dbReference type="RefSeq" id="WP_284206209.1">
    <property type="nucleotide sequence ID" value="NZ_BSSU01000002.1"/>
</dbReference>
<dbReference type="Pfam" id="PF20812">
    <property type="entry name" value="PM2_P3"/>
    <property type="match status" value="1"/>
</dbReference>
<protein>
    <submittedName>
        <fullName evidence="1">Uncharacterized protein</fullName>
    </submittedName>
</protein>
<dbReference type="EMBL" id="BSSU01000002">
    <property type="protein sequence ID" value="GLX80887.1"/>
    <property type="molecule type" value="Genomic_DNA"/>
</dbReference>
<sequence length="112" mass="11866">MFANQLTMQKQTPVATTQAGGFWESFNTGLSGALDAWITVEQVKGAKSASGQDQIQAQVVPELENGAGVVRDTQVVQPTQKKSLPIEINQPLLIASLGLLGLALFMRANGAK</sequence>
<organism evidence="1 2">
    <name type="scientific">Thalassotalea eurytherma</name>
    <dbReference type="NCBI Taxonomy" id="1144278"/>
    <lineage>
        <taxon>Bacteria</taxon>
        <taxon>Pseudomonadati</taxon>
        <taxon>Pseudomonadota</taxon>
        <taxon>Gammaproteobacteria</taxon>
        <taxon>Alteromonadales</taxon>
        <taxon>Colwelliaceae</taxon>
        <taxon>Thalassotalea</taxon>
    </lineage>
</organism>
<accession>A0ABQ6GZW7</accession>
<evidence type="ECO:0000313" key="2">
    <source>
        <dbReference type="Proteomes" id="UP001157133"/>
    </source>
</evidence>
<dbReference type="InterPro" id="IPR048973">
    <property type="entry name" value="PM2_P3-like"/>
</dbReference>
<evidence type="ECO:0000313" key="1">
    <source>
        <dbReference type="EMBL" id="GLX80887.1"/>
    </source>
</evidence>
<proteinExistence type="predicted"/>